<dbReference type="InterPro" id="IPR036721">
    <property type="entry name" value="RCK_C_sf"/>
</dbReference>
<dbReference type="Gene3D" id="3.40.50.720">
    <property type="entry name" value="NAD(P)-binding Rossmann-like Domain"/>
    <property type="match status" value="1"/>
</dbReference>
<dbReference type="PANTHER" id="PTHR43833">
    <property type="entry name" value="POTASSIUM CHANNEL PROTEIN 2-RELATED-RELATED"/>
    <property type="match status" value="1"/>
</dbReference>
<organism evidence="4 5">
    <name type="scientific">Helicobacter cappadocius</name>
    <dbReference type="NCBI Taxonomy" id="3063998"/>
    <lineage>
        <taxon>Bacteria</taxon>
        <taxon>Pseudomonadati</taxon>
        <taxon>Campylobacterota</taxon>
        <taxon>Epsilonproteobacteria</taxon>
        <taxon>Campylobacterales</taxon>
        <taxon>Helicobacteraceae</taxon>
        <taxon>Helicobacter</taxon>
    </lineage>
</organism>
<reference evidence="3 5" key="3">
    <citation type="journal article" date="2024" name="Syst. Appl. Microbiol.">
        <title>Helicobacter cappadocius sp. nov., from lizards: The first psychrotrophic Helicobacter species.</title>
        <authorList>
            <person name="Aydin F."/>
            <person name="Tarhane S."/>
            <person name="Karakaya E."/>
            <person name="Abay S."/>
            <person name="Kayman T."/>
            <person name="Guran O."/>
            <person name="Bozkurt E."/>
            <person name="Uzum N."/>
            <person name="Avci A."/>
            <person name="Olgun K."/>
            <person name="Jablonski D."/>
            <person name="Guran C."/>
            <person name="Burcin Saticioglu I."/>
        </authorList>
    </citation>
    <scope>NUCLEOTIDE SEQUENCE [LARGE SCALE GENOMIC DNA]</scope>
    <source>
        <strain evidence="3">Faydin-H75</strain>
        <strain evidence="5">faydin-H76</strain>
    </source>
</reference>
<evidence type="ECO:0000256" key="1">
    <source>
        <dbReference type="SAM" id="Phobius"/>
    </source>
</evidence>
<dbReference type="SUPFAM" id="SSF81324">
    <property type="entry name" value="Voltage-gated potassium channels"/>
    <property type="match status" value="1"/>
</dbReference>
<dbReference type="InterPro" id="IPR050721">
    <property type="entry name" value="Trk_Ktr_HKT_K-transport"/>
</dbReference>
<evidence type="ECO:0000313" key="4">
    <source>
        <dbReference type="EMBL" id="MDP2539526.1"/>
    </source>
</evidence>
<keyword evidence="1" id="KW-0812">Transmembrane</keyword>
<comment type="caution">
    <text evidence="4">The sequence shown here is derived from an EMBL/GenBank/DDBJ whole genome shotgun (WGS) entry which is preliminary data.</text>
</comment>
<dbReference type="Gene3D" id="3.30.70.1450">
    <property type="entry name" value="Regulator of K+ conductance, C-terminal domain"/>
    <property type="match status" value="1"/>
</dbReference>
<dbReference type="PROSITE" id="PS51202">
    <property type="entry name" value="RCK_C"/>
    <property type="match status" value="1"/>
</dbReference>
<name>A0AA90TC69_9HELI</name>
<dbReference type="InterPro" id="IPR006037">
    <property type="entry name" value="RCK_C"/>
</dbReference>
<feature type="transmembrane region" description="Helical" evidence="1">
    <location>
        <begin position="31"/>
        <end position="53"/>
    </location>
</feature>
<accession>A0AA90TC69</accession>
<dbReference type="SUPFAM" id="SSF51735">
    <property type="entry name" value="NAD(P)-binding Rossmann-fold domains"/>
    <property type="match status" value="1"/>
</dbReference>
<dbReference type="SUPFAM" id="SSF116726">
    <property type="entry name" value="TrkA C-terminal domain-like"/>
    <property type="match status" value="1"/>
</dbReference>
<reference evidence="3" key="2">
    <citation type="submission" date="2023-07" db="EMBL/GenBank/DDBJ databases">
        <authorList>
            <person name="Aydin F."/>
            <person name="Tarhane S."/>
            <person name="Saticioglu I.B."/>
            <person name="Karakaya E."/>
            <person name="Abay S."/>
            <person name="Guran O."/>
            <person name="Bozkurt E."/>
            <person name="Uzum N."/>
            <person name="Olgun K."/>
            <person name="Jablonski D."/>
        </authorList>
    </citation>
    <scope>NUCLEOTIDE SEQUENCE</scope>
    <source>
        <strain evidence="3">Faydin-H75</strain>
    </source>
</reference>
<dbReference type="Proteomes" id="UP001240777">
    <property type="component" value="Unassembled WGS sequence"/>
</dbReference>
<keyword evidence="6" id="KW-1185">Reference proteome</keyword>
<dbReference type="PANTHER" id="PTHR43833:SF9">
    <property type="entry name" value="POTASSIUM CHANNEL PROTEIN YUGO-RELATED"/>
    <property type="match status" value="1"/>
</dbReference>
<keyword evidence="1" id="KW-1133">Transmembrane helix</keyword>
<dbReference type="GO" id="GO:0006813">
    <property type="term" value="P:potassium ion transport"/>
    <property type="evidence" value="ECO:0007669"/>
    <property type="project" value="InterPro"/>
</dbReference>
<protein>
    <submittedName>
        <fullName evidence="4">NAD-binding protein</fullName>
    </submittedName>
</protein>
<dbReference type="EMBL" id="JAUYZK010000011">
    <property type="protein sequence ID" value="MDP2539526.1"/>
    <property type="molecule type" value="Genomic_DNA"/>
</dbReference>
<dbReference type="InterPro" id="IPR003148">
    <property type="entry name" value="RCK_N"/>
</dbReference>
<dbReference type="AlphaFoldDB" id="A0AA90TC69"/>
<dbReference type="Proteomes" id="UP001177258">
    <property type="component" value="Unassembled WGS sequence"/>
</dbReference>
<evidence type="ECO:0000313" key="6">
    <source>
        <dbReference type="Proteomes" id="UP001240777"/>
    </source>
</evidence>
<keyword evidence="1" id="KW-0472">Membrane</keyword>
<sequence length="375" mass="42803">MLTKLKKILHWGSNSKPDIDLRPELYEQFKAFRLPLVLIQVFVLIGTLGYLGLENYTLIQAFFQASYTFTNTGFGALNESNFGPLSILFTSFLTISGVGITGFSVAFIISIINNGTLTRLIKEKKMVNRIARLRNHYVICYHNEYTIELSKQFRDAQIPFVVVDNRPDFDKEAIKHKYPYYITGDPHTNIAMLKTHLSSAKGIVTFSKTPSDNIALIVSVRLFEKELNRRPYYIISSADTEEDVEKLKKLGSDTVVSPTKLMAQRISAMAIRPDMENLLERFVYKKDTPLDLEEVIVPKYSWLVLHKLKEAHFREITKVSVIGITQKDGKYISMPDGEAIIASESKLLMIGTSNGIRETKRFITKKQKPKELDYV</sequence>
<dbReference type="EMBL" id="JAUPEV010000011">
    <property type="protein sequence ID" value="MDO7253598.1"/>
    <property type="molecule type" value="Genomic_DNA"/>
</dbReference>
<feature type="domain" description="RCK C-terminal" evidence="2">
    <location>
        <begin position="279"/>
        <end position="365"/>
    </location>
</feature>
<dbReference type="GO" id="GO:0008324">
    <property type="term" value="F:monoatomic cation transmembrane transporter activity"/>
    <property type="evidence" value="ECO:0007669"/>
    <property type="project" value="InterPro"/>
</dbReference>
<reference evidence="4 6" key="1">
    <citation type="submission" date="2023-07" db="EMBL/GenBank/DDBJ databases">
        <title>Unpublished Manusciprt.</title>
        <authorList>
            <person name="Aydin F."/>
            <person name="Tarhane S."/>
            <person name="Saticioglu I.B."/>
            <person name="Karakaya E."/>
            <person name="Abay S."/>
            <person name="Guran O."/>
            <person name="Bozkurt E."/>
            <person name="Uzum N."/>
            <person name="Olgun K."/>
            <person name="Jablonski D."/>
        </authorList>
    </citation>
    <scope>NUCLEOTIDE SEQUENCE</scope>
    <source>
        <strain evidence="6">faydin-H75</strain>
        <strain evidence="4">Faydin-H76</strain>
    </source>
</reference>
<gene>
    <name evidence="3" type="ORF">Q5I04_06715</name>
    <name evidence="4" type="ORF">Q5I06_07045</name>
</gene>
<evidence type="ECO:0000259" key="2">
    <source>
        <dbReference type="PROSITE" id="PS51202"/>
    </source>
</evidence>
<proteinExistence type="predicted"/>
<dbReference type="Pfam" id="PF02254">
    <property type="entry name" value="TrkA_N"/>
    <property type="match status" value="1"/>
</dbReference>
<evidence type="ECO:0000313" key="3">
    <source>
        <dbReference type="EMBL" id="MDO7253598.1"/>
    </source>
</evidence>
<feature type="transmembrane region" description="Helical" evidence="1">
    <location>
        <begin position="87"/>
        <end position="112"/>
    </location>
</feature>
<evidence type="ECO:0000313" key="5">
    <source>
        <dbReference type="Proteomes" id="UP001177258"/>
    </source>
</evidence>
<dbReference type="Gene3D" id="1.10.287.70">
    <property type="match status" value="1"/>
</dbReference>
<dbReference type="InterPro" id="IPR036291">
    <property type="entry name" value="NAD(P)-bd_dom_sf"/>
</dbReference>
<dbReference type="Pfam" id="PF02080">
    <property type="entry name" value="TrkA_C"/>
    <property type="match status" value="1"/>
</dbReference>